<reference evidence="2 5" key="3">
    <citation type="submission" date="2018-05" db="EMBL/GenBank/DDBJ databases">
        <title>Genomic sequencing of EHEC O26 New European Clone.</title>
        <authorList>
            <person name="Karnisova L."/>
            <person name="Nunvar J."/>
            <person name="Marejkova M."/>
            <person name="Mellmann A."/>
            <person name="Drevinek P."/>
            <person name="Blahova K."/>
            <person name="Bielaszewska M."/>
        </authorList>
    </citation>
    <scope>NUCLEOTIDE SEQUENCE [LARGE SCALE GENOMIC DNA]</scope>
    <source>
        <strain evidence="2 5">14-391</strain>
    </source>
</reference>
<comment type="caution">
    <text evidence="2">The sequence shown here is derived from an EMBL/GenBank/DDBJ whole genome shotgun (WGS) entry which is preliminary data.</text>
</comment>
<accession>A0A1Y2XW66</accession>
<reference evidence="3 6" key="4">
    <citation type="submission" date="2018-12" db="EMBL/GenBank/DDBJ databases">
        <title>Food and Water Safety Consortium.</title>
        <authorList>
            <person name="Tyson S."/>
            <person name="Peterson C.-L."/>
            <person name="Olson A."/>
            <person name="Tyler S."/>
            <person name="Cabral J."/>
            <person name="Lynch T."/>
            <person name="Knox N."/>
            <person name="Van Domselaar G."/>
            <person name="Graham M."/>
        </authorList>
    </citation>
    <scope>NUCLEOTIDE SEQUENCE [LARGE SCALE GENOMIC DNA]</scope>
    <source>
        <strain evidence="3 6">FWSEC0419</strain>
    </source>
</reference>
<evidence type="ECO:0000313" key="5">
    <source>
        <dbReference type="Proteomes" id="UP000248865"/>
    </source>
</evidence>
<protein>
    <submittedName>
        <fullName evidence="2">Antiterminator</fullName>
    </submittedName>
</protein>
<evidence type="ECO:0000313" key="2">
    <source>
        <dbReference type="EMBL" id="PZZ62680.1"/>
    </source>
</evidence>
<dbReference type="AlphaFoldDB" id="A0A1Y2XW66"/>
<evidence type="ECO:0000313" key="3">
    <source>
        <dbReference type="EMBL" id="TJF60698.1"/>
    </source>
</evidence>
<name>A0A1Y2XW66_ECOLX</name>
<sequence length="48" mass="5081">MPILYVMAKANKTRPQAGFVVPLISDRHGECAGGGDKGDFCMLATLIS</sequence>
<evidence type="ECO:0000313" key="6">
    <source>
        <dbReference type="Proteomes" id="UP000305093"/>
    </source>
</evidence>
<reference evidence="1" key="2">
    <citation type="submission" date="2017-03" db="EMBL/GenBank/DDBJ databases">
        <title>The mobilome is the main driver of stx2-positive O26:H11 Escherichia coli strains evolution.</title>
        <authorList>
            <person name="Delannoy S."/>
            <person name="Mariani-Kurkdjian P."/>
            <person name="Webb H.E."/>
            <person name="Bonacorsi S."/>
            <person name="Fach P."/>
        </authorList>
    </citation>
    <scope>NUCLEOTIDE SEQUENCE</scope>
    <source>
        <strain evidence="1">34870</strain>
    </source>
</reference>
<dbReference type="Proteomes" id="UP000305093">
    <property type="component" value="Unassembled WGS sequence"/>
</dbReference>
<dbReference type="Proteomes" id="UP000036331">
    <property type="component" value="Unassembled WGS sequence"/>
</dbReference>
<proteinExistence type="predicted"/>
<dbReference type="EMBL" id="LDXE02000005">
    <property type="protein sequence ID" value="PBN70427.1"/>
    <property type="molecule type" value="Genomic_DNA"/>
</dbReference>
<dbReference type="EMBL" id="QFSS01000292">
    <property type="protein sequence ID" value="PZZ62680.1"/>
    <property type="molecule type" value="Genomic_DNA"/>
</dbReference>
<dbReference type="EMBL" id="RROO01000068">
    <property type="protein sequence ID" value="TJF60698.1"/>
    <property type="molecule type" value="Genomic_DNA"/>
</dbReference>
<evidence type="ECO:0000313" key="1">
    <source>
        <dbReference type="EMBL" id="PBN70427.1"/>
    </source>
</evidence>
<dbReference type="Proteomes" id="UP000248865">
    <property type="component" value="Unassembled WGS sequence"/>
</dbReference>
<evidence type="ECO:0000313" key="4">
    <source>
        <dbReference type="Proteomes" id="UP000036331"/>
    </source>
</evidence>
<gene>
    <name evidence="1" type="ORF">ABE91_023560</name>
    <name evidence="3" type="ORF">C9194_23695</name>
    <name evidence="2" type="ORF">DIV22_22490</name>
</gene>
<organism evidence="2 5">
    <name type="scientific">Escherichia coli</name>
    <dbReference type="NCBI Taxonomy" id="562"/>
    <lineage>
        <taxon>Bacteria</taxon>
        <taxon>Pseudomonadati</taxon>
        <taxon>Pseudomonadota</taxon>
        <taxon>Gammaproteobacteria</taxon>
        <taxon>Enterobacterales</taxon>
        <taxon>Enterobacteriaceae</taxon>
        <taxon>Escherichia</taxon>
    </lineage>
</organism>
<reference evidence="1 4" key="1">
    <citation type="journal article" date="2015" name="Genome Announc.">
        <title>Draft Genome Sequences of Human-Pathogenic Escherichia coli O26:H11 Strains Carrying the stx2 Gene Only and Circulating in France.</title>
        <authorList>
            <person name="Delannoy S."/>
            <person name="Mariani-Kurkdjian P."/>
            <person name="Bonacorsi S."/>
            <person name="Liguori S."/>
            <person name="Ison S.A."/>
            <person name="Fach P."/>
        </authorList>
    </citation>
    <scope>NUCLEOTIDE SEQUENCE [LARGE SCALE GENOMIC DNA]</scope>
    <source>
        <strain evidence="1 4">34870</strain>
    </source>
</reference>